<evidence type="ECO:0000256" key="2">
    <source>
        <dbReference type="ARBA" id="ARBA00022692"/>
    </source>
</evidence>
<accession>A0A2G5K4Y3</accession>
<dbReference type="EMBL" id="MDGM01000012">
    <property type="protein sequence ID" value="PIB23940.1"/>
    <property type="molecule type" value="Genomic_DNA"/>
</dbReference>
<evidence type="ECO:0000256" key="4">
    <source>
        <dbReference type="ARBA" id="ARBA00023136"/>
    </source>
</evidence>
<dbReference type="RefSeq" id="WP_099593901.1">
    <property type="nucleotide sequence ID" value="NZ_MDGM01000012.1"/>
</dbReference>
<keyword evidence="8" id="KW-1185">Reference proteome</keyword>
<feature type="transmembrane region" description="Helical" evidence="5">
    <location>
        <begin position="173"/>
        <end position="191"/>
    </location>
</feature>
<dbReference type="OrthoDB" id="7836448at2"/>
<dbReference type="Proteomes" id="UP000231516">
    <property type="component" value="Unassembled WGS sequence"/>
</dbReference>
<dbReference type="GO" id="GO:0016020">
    <property type="term" value="C:membrane"/>
    <property type="evidence" value="ECO:0007669"/>
    <property type="project" value="UniProtKB-SubCell"/>
</dbReference>
<dbReference type="AlphaFoldDB" id="A0A2G5K4Y3"/>
<comment type="subcellular location">
    <subcellularLocation>
        <location evidence="1">Membrane</location>
        <topology evidence="1">Multi-pass membrane protein</topology>
    </subcellularLocation>
</comment>
<dbReference type="InterPro" id="IPR035952">
    <property type="entry name" value="Rhomboid-like_sf"/>
</dbReference>
<organism evidence="7 8">
    <name type="scientific">Paramylibacter kogurei</name>
    <dbReference type="NCBI Taxonomy" id="1889778"/>
    <lineage>
        <taxon>Bacteria</taxon>
        <taxon>Pseudomonadati</taxon>
        <taxon>Pseudomonadota</taxon>
        <taxon>Alphaproteobacteria</taxon>
        <taxon>Rhodobacterales</taxon>
        <taxon>Paracoccaceae</taxon>
        <taxon>Paramylibacter</taxon>
    </lineage>
</organism>
<keyword evidence="3 5" id="KW-1133">Transmembrane helix</keyword>
<keyword evidence="4 5" id="KW-0472">Membrane</keyword>
<proteinExistence type="predicted"/>
<name>A0A2G5K4Y3_9RHOB</name>
<dbReference type="Pfam" id="PF01694">
    <property type="entry name" value="Rhomboid"/>
    <property type="match status" value="1"/>
</dbReference>
<feature type="transmembrane region" description="Helical" evidence="5">
    <location>
        <begin position="90"/>
        <end position="107"/>
    </location>
</feature>
<dbReference type="InterPro" id="IPR022764">
    <property type="entry name" value="Peptidase_S54_rhomboid_dom"/>
</dbReference>
<dbReference type="GO" id="GO:0004252">
    <property type="term" value="F:serine-type endopeptidase activity"/>
    <property type="evidence" value="ECO:0007669"/>
    <property type="project" value="InterPro"/>
</dbReference>
<comment type="caution">
    <text evidence="7">The sequence shown here is derived from an EMBL/GenBank/DDBJ whole genome shotgun (WGS) entry which is preliminary data.</text>
</comment>
<evidence type="ECO:0000256" key="1">
    <source>
        <dbReference type="ARBA" id="ARBA00004141"/>
    </source>
</evidence>
<feature type="transmembrane region" description="Helical" evidence="5">
    <location>
        <begin position="140"/>
        <end position="161"/>
    </location>
</feature>
<keyword evidence="2 5" id="KW-0812">Transmembrane</keyword>
<evidence type="ECO:0000259" key="6">
    <source>
        <dbReference type="Pfam" id="PF01694"/>
    </source>
</evidence>
<protein>
    <recommendedName>
        <fullName evidence="6">Peptidase S54 rhomboid domain-containing protein</fullName>
    </recommendedName>
</protein>
<feature type="domain" description="Peptidase S54 rhomboid" evidence="6">
    <location>
        <begin position="77"/>
        <end position="215"/>
    </location>
</feature>
<feature type="transmembrane region" description="Helical" evidence="5">
    <location>
        <begin position="114"/>
        <end position="134"/>
    </location>
</feature>
<dbReference type="Gene3D" id="1.20.1540.10">
    <property type="entry name" value="Rhomboid-like"/>
    <property type="match status" value="1"/>
</dbReference>
<reference evidence="7 8" key="1">
    <citation type="submission" date="2016-08" db="EMBL/GenBank/DDBJ databases">
        <title>Draft genome of Amylibacter sp. strain 4G11.</title>
        <authorList>
            <person name="Wong S.-K."/>
            <person name="Hamasaki K."/>
            <person name="Yoshizawa S."/>
        </authorList>
    </citation>
    <scope>NUCLEOTIDE SEQUENCE [LARGE SCALE GENOMIC DNA]</scope>
    <source>
        <strain evidence="7 8">4G11</strain>
    </source>
</reference>
<sequence>MYDPDHNASPINALPVVVVVLAGIICAIEIIFQAGEHGFIGGPDAVGWRIALARQFGFFDQISDWMIQNRIFAFENIIRPFTYGFIHRNFAEAMIVCVYVLSLGNFVAKEIQWFGVFAIFFISQAIGAIGYALILDEHTLLIGGYPAAFGLIGAFTWIVFAGRTQEGKNGVPAFRLIAMFMAFQAVWKIVFGGNNQWLAEIIAFGTGFGLCMILFTGKDAVLEKLRQR</sequence>
<evidence type="ECO:0000313" key="8">
    <source>
        <dbReference type="Proteomes" id="UP000231516"/>
    </source>
</evidence>
<evidence type="ECO:0000313" key="7">
    <source>
        <dbReference type="EMBL" id="PIB23940.1"/>
    </source>
</evidence>
<feature type="transmembrane region" description="Helical" evidence="5">
    <location>
        <begin position="12"/>
        <end position="32"/>
    </location>
</feature>
<gene>
    <name evidence="7" type="ORF">BFP76_01405</name>
</gene>
<dbReference type="SUPFAM" id="SSF144091">
    <property type="entry name" value="Rhomboid-like"/>
    <property type="match status" value="1"/>
</dbReference>
<evidence type="ECO:0000256" key="3">
    <source>
        <dbReference type="ARBA" id="ARBA00022989"/>
    </source>
</evidence>
<feature type="transmembrane region" description="Helical" evidence="5">
    <location>
        <begin position="197"/>
        <end position="217"/>
    </location>
</feature>
<evidence type="ECO:0000256" key="5">
    <source>
        <dbReference type="SAM" id="Phobius"/>
    </source>
</evidence>